<feature type="domain" description="Mediator complex subunit Med12" evidence="13">
    <location>
        <begin position="266"/>
        <end position="329"/>
    </location>
</feature>
<feature type="compositionally biased region" description="Polar residues" evidence="12">
    <location>
        <begin position="1"/>
        <end position="38"/>
    </location>
</feature>
<keyword evidence="6" id="KW-0805">Transcription regulation</keyword>
<keyword evidence="9" id="KW-0539">Nucleus</keyword>
<evidence type="ECO:0000256" key="1">
    <source>
        <dbReference type="ARBA" id="ARBA00004123"/>
    </source>
</evidence>
<keyword evidence="5" id="KW-0678">Repressor</keyword>
<dbReference type="GO" id="GO:0003712">
    <property type="term" value="F:transcription coregulator activity"/>
    <property type="evidence" value="ECO:0007669"/>
    <property type="project" value="InterPro"/>
</dbReference>
<comment type="function">
    <text evidence="10">Component of the SRB8-11 complex. The SRB8-11 complex is a regulatory module of the Mediator complex which is itself involved in regulation of basal and activated RNA polymerase II-dependent transcription. The SRB8-11 complex may be involved in the transcriptional repression of a subset of genes regulated by Mediator. It may inhibit the association of the Mediator complex with RNA polymerase II to form the holoenzyme complex.</text>
</comment>
<evidence type="ECO:0000256" key="7">
    <source>
        <dbReference type="ARBA" id="ARBA00023159"/>
    </source>
</evidence>
<evidence type="ECO:0000259" key="13">
    <source>
        <dbReference type="SMART" id="SM01281"/>
    </source>
</evidence>
<evidence type="ECO:0000256" key="5">
    <source>
        <dbReference type="ARBA" id="ARBA00022491"/>
    </source>
</evidence>
<gene>
    <name evidence="14" type="ORF">BPOR_0014g00020</name>
</gene>
<dbReference type="EMBL" id="PQXO01000014">
    <property type="protein sequence ID" value="TGO91929.1"/>
    <property type="molecule type" value="Genomic_DNA"/>
</dbReference>
<comment type="similarity">
    <text evidence="2">Belongs to the Mediator complex subunit 12 family.</text>
</comment>
<name>A0A4Z1L575_9HELO</name>
<dbReference type="PANTHER" id="PTHR46567">
    <property type="entry name" value="MEDIATOR OF RNA POLYMERASE II TRANSCRIPTION SUBUNIT 12"/>
    <property type="match status" value="1"/>
</dbReference>
<dbReference type="GO" id="GO:0006357">
    <property type="term" value="P:regulation of transcription by RNA polymerase II"/>
    <property type="evidence" value="ECO:0007669"/>
    <property type="project" value="InterPro"/>
</dbReference>
<dbReference type="InterPro" id="IPR019035">
    <property type="entry name" value="Mediator_Med12"/>
</dbReference>
<comment type="subunit">
    <text evidence="3">Component of the SRB8-11 complex, which itself associates with the Mediator complex.</text>
</comment>
<protein>
    <recommendedName>
        <fullName evidence="4">Mediator of RNA polymerase II transcription subunit 12</fullName>
    </recommendedName>
    <alternativeName>
        <fullName evidence="11">Mediator complex subunit 12</fullName>
    </alternativeName>
</protein>
<keyword evidence="15" id="KW-1185">Reference proteome</keyword>
<feature type="region of interest" description="Disordered" evidence="12">
    <location>
        <begin position="125"/>
        <end position="170"/>
    </location>
</feature>
<dbReference type="GO" id="GO:0016592">
    <property type="term" value="C:mediator complex"/>
    <property type="evidence" value="ECO:0007669"/>
    <property type="project" value="InterPro"/>
</dbReference>
<evidence type="ECO:0000256" key="4">
    <source>
        <dbReference type="ARBA" id="ARBA00019622"/>
    </source>
</evidence>
<evidence type="ECO:0000256" key="11">
    <source>
        <dbReference type="ARBA" id="ARBA00032010"/>
    </source>
</evidence>
<dbReference type="SMART" id="SM01281">
    <property type="entry name" value="Med12"/>
    <property type="match status" value="1"/>
</dbReference>
<dbReference type="Proteomes" id="UP000297280">
    <property type="component" value="Unassembled WGS sequence"/>
</dbReference>
<comment type="caution">
    <text evidence="14">The sequence shown here is derived from an EMBL/GenBank/DDBJ whole genome shotgun (WGS) entry which is preliminary data.</text>
</comment>
<evidence type="ECO:0000313" key="15">
    <source>
        <dbReference type="Proteomes" id="UP000297280"/>
    </source>
</evidence>
<evidence type="ECO:0000256" key="12">
    <source>
        <dbReference type="SAM" id="MobiDB-lite"/>
    </source>
</evidence>
<sequence length="1540" mass="171630">MTTKPLVGSQAQRQSQRSLNSNVTSRPSPQRSLSSTSPTRRHNEALIDLTLDVPDSTSARYGQTSRAGGSRLKQEISNDSRSSVQTDASSLVPSNSISNRQFLPPRGRPQLHCDVLRMRASKSNLLSDQNHSQTPAKPFAFPVRPGQHPPPSLDRPSPSIGPTGKRDARPKPFVLEVPSAAPSYSPNGHADFFPWNGNHAEDQFSEPVIRQGFFDKSQMSQNETGSAKASIYPSLKHKSGLQTLSSLFTSVLAQRRAHGNITADSTFKPPPRVTVTDTKREIWLKDLANPTISLRRLSRSIPHGIRGKVLLEHALNKNIPIERAVWLAKCVGANELRSFKRKGAGGAFAMGGEAKWVRDFTVSVEQVLENIIGSCGEKDFRRKIYYASLLSSRITYKHGSIRLAAHFHAECLLDREHYIDWILSSLETTSQARLPMWLLIAQMYWEDILKYRRFGRRFTTVLLNRFSELWHHHSFPPDIADSISLKTIKHPDADILGPLIGRLRILLTKLMTSNPDNFVSPEIWSKHREVLQAYLSYSDELPISVWDEINRRNMRLTTLAPEAQHPPQQRLFNILDKSLFTLFTPEIIDICWQLDDDKMALVHAILDWSTSYYRPGQAKVFIGARIIRAWRRLGADTTAATLSFLDSSACEIGRNKASFYHLVSELARSNDFCIPTYLQWLISRGGIHDHSGLAPGGPCGTRLLAELPIQNLSEEMVGLRRSLLYRAEYPIDTEDRRVAASISNISNAFRMMPIASERRFPQVTQDFKGLDDIQSLNRTSKSHIGSWLLREVELQRLPSSKPLNQWGNPSPAAHDTCGLTAAAFSMVRDFLEFVDDFTMLAEVIKIATASADPQTISSCADTLNMHAEVFAGIGAIKDLFDVLINRARSFADDRDIMPRVILGSLLDLSFRMPEHQLLTAQLARQLALSDRKCVADACSPVSDHMTGGSQNNEAEFVDEIEKLLTNGTSIDRGTMDRLFQRVTHHLVISLDKSPEQQRKCVSLLTTLRDFNPQSFNLLMASWLSYIQKSEHRPSMVKIWGPMIGLGCLSMKDLVNASLKSEKDGPNSTQNMNMLVSMELLALIATPLSLPEILTPDEAYRFRIVQSRMPIDNPGLTLTVIRSAIEACSTAVHDIHFHTLNILGSSAMHDLLQTLVLVGGDMIGKIIVHPLSSGTASQEASKVLGASINKLLVPTYQIEASNISVGDALKTANYLNLPFCQLKVASTFRSGKVPQATPRNMVSPQLDDLDRAVESAIMAGGTTWACIVPSLDLTAVNHLRRGAETQLLRLFHAAKASGFYDMLEEEHQLSKAESLMAILDLTIDKIYAEKVNTTHSSQSCFPEIVTLLNNASQCFASPQPNSCKVTYLTKWLPLLLSFATSQTVALEPSKVGHEHRGRAILFLTAIFLDLYRFKANTKTQHLPLQQCFDLILNMVDVLPDDIRQQCSRNFRDTASNPITSYIYSIMAPPSDWLHIYQSGSKATAAGRNSSITNTDHAKESCRQSFPFTMKRWEMLGEPSANMGENDTSLSLTLFASRKGVN</sequence>
<evidence type="ECO:0000256" key="10">
    <source>
        <dbReference type="ARBA" id="ARBA00025661"/>
    </source>
</evidence>
<dbReference type="STRING" id="87229.A0A4Z1L575"/>
<evidence type="ECO:0000313" key="14">
    <source>
        <dbReference type="EMBL" id="TGO91929.1"/>
    </source>
</evidence>
<keyword evidence="7" id="KW-0010">Activator</keyword>
<dbReference type="InterPro" id="IPR057344">
    <property type="entry name" value="ARM_SRB8"/>
</dbReference>
<feature type="compositionally biased region" description="Polar residues" evidence="12">
    <location>
        <begin position="79"/>
        <end position="101"/>
    </location>
</feature>
<reference evidence="14 15" key="1">
    <citation type="submission" date="2017-12" db="EMBL/GenBank/DDBJ databases">
        <title>Comparative genomics of Botrytis spp.</title>
        <authorList>
            <person name="Valero-Jimenez C.A."/>
            <person name="Tapia P."/>
            <person name="Veloso J."/>
            <person name="Silva-Moreno E."/>
            <person name="Staats M."/>
            <person name="Valdes J.H."/>
            <person name="Van Kan J.A.L."/>
        </authorList>
    </citation>
    <scope>NUCLEOTIDE SEQUENCE [LARGE SCALE GENOMIC DNA]</scope>
    <source>
        <strain evidence="14 15">MUCL3349</strain>
    </source>
</reference>
<dbReference type="Pfam" id="PF09497">
    <property type="entry name" value="Med12"/>
    <property type="match status" value="1"/>
</dbReference>
<proteinExistence type="inferred from homology"/>
<keyword evidence="8" id="KW-0804">Transcription</keyword>
<dbReference type="PANTHER" id="PTHR46567:SF1">
    <property type="entry name" value="MEDIATOR OF RNA POLYMERASE II TRANSCRIPTION SUBUNIT 12"/>
    <property type="match status" value="1"/>
</dbReference>
<evidence type="ECO:0000256" key="9">
    <source>
        <dbReference type="ARBA" id="ARBA00023242"/>
    </source>
</evidence>
<feature type="region of interest" description="Disordered" evidence="12">
    <location>
        <begin position="1"/>
        <end position="109"/>
    </location>
</feature>
<accession>A0A4Z1L575</accession>
<feature type="compositionally biased region" description="Polar residues" evidence="12">
    <location>
        <begin position="55"/>
        <end position="67"/>
    </location>
</feature>
<evidence type="ECO:0000256" key="6">
    <source>
        <dbReference type="ARBA" id="ARBA00023015"/>
    </source>
</evidence>
<dbReference type="Pfam" id="PF25326">
    <property type="entry name" value="ARM_SRB8"/>
    <property type="match status" value="1"/>
</dbReference>
<comment type="subcellular location">
    <subcellularLocation>
        <location evidence="1">Nucleus</location>
    </subcellularLocation>
</comment>
<organism evidence="14 15">
    <name type="scientific">Botrytis porri</name>
    <dbReference type="NCBI Taxonomy" id="87229"/>
    <lineage>
        <taxon>Eukaryota</taxon>
        <taxon>Fungi</taxon>
        <taxon>Dikarya</taxon>
        <taxon>Ascomycota</taxon>
        <taxon>Pezizomycotina</taxon>
        <taxon>Leotiomycetes</taxon>
        <taxon>Helotiales</taxon>
        <taxon>Sclerotiniaceae</taxon>
        <taxon>Botrytis</taxon>
    </lineage>
</organism>
<evidence type="ECO:0000256" key="8">
    <source>
        <dbReference type="ARBA" id="ARBA00023163"/>
    </source>
</evidence>
<evidence type="ECO:0000256" key="3">
    <source>
        <dbReference type="ARBA" id="ARBA00011629"/>
    </source>
</evidence>
<evidence type="ECO:0000256" key="2">
    <source>
        <dbReference type="ARBA" id="ARBA00010289"/>
    </source>
</evidence>
<feature type="compositionally biased region" description="Polar residues" evidence="12">
    <location>
        <begin position="125"/>
        <end position="135"/>
    </location>
</feature>